<dbReference type="InterPro" id="IPR051051">
    <property type="entry name" value="E3_ubiq-ligase_TRIM/RNF"/>
</dbReference>
<evidence type="ECO:0000256" key="3">
    <source>
        <dbReference type="ARBA" id="ARBA00022833"/>
    </source>
</evidence>
<gene>
    <name evidence="6" type="ORF">QQF64_025355</name>
</gene>
<organism evidence="6 7">
    <name type="scientific">Cirrhinus molitorella</name>
    <name type="common">mud carp</name>
    <dbReference type="NCBI Taxonomy" id="172907"/>
    <lineage>
        <taxon>Eukaryota</taxon>
        <taxon>Metazoa</taxon>
        <taxon>Chordata</taxon>
        <taxon>Craniata</taxon>
        <taxon>Vertebrata</taxon>
        <taxon>Euteleostomi</taxon>
        <taxon>Actinopterygii</taxon>
        <taxon>Neopterygii</taxon>
        <taxon>Teleostei</taxon>
        <taxon>Ostariophysi</taxon>
        <taxon>Cypriniformes</taxon>
        <taxon>Cyprinidae</taxon>
        <taxon>Labeoninae</taxon>
        <taxon>Labeonini</taxon>
        <taxon>Cirrhinus</taxon>
    </lineage>
</organism>
<evidence type="ECO:0000259" key="5">
    <source>
        <dbReference type="Pfam" id="PF25600"/>
    </source>
</evidence>
<dbReference type="InterPro" id="IPR058030">
    <property type="entry name" value="TRIM8/14/16/25/29/45/65_CC"/>
</dbReference>
<evidence type="ECO:0000256" key="1">
    <source>
        <dbReference type="ARBA" id="ARBA00022723"/>
    </source>
</evidence>
<protein>
    <recommendedName>
        <fullName evidence="5">TRIM8/14/16/25/29/45/65 coiled-coil region domain-containing protein</fullName>
    </recommendedName>
</protein>
<accession>A0ABR3NPL4</accession>
<dbReference type="PANTHER" id="PTHR25465">
    <property type="entry name" value="B-BOX DOMAIN CONTAINING"/>
    <property type="match status" value="1"/>
</dbReference>
<comment type="caution">
    <text evidence="6">The sequence shown here is derived from an EMBL/GenBank/DDBJ whole genome shotgun (WGS) entry which is preliminary data.</text>
</comment>
<evidence type="ECO:0000256" key="4">
    <source>
        <dbReference type="SAM" id="Coils"/>
    </source>
</evidence>
<dbReference type="Pfam" id="PF25600">
    <property type="entry name" value="TRIM_CC"/>
    <property type="match status" value="1"/>
</dbReference>
<evidence type="ECO:0000313" key="6">
    <source>
        <dbReference type="EMBL" id="KAL1278682.1"/>
    </source>
</evidence>
<keyword evidence="7" id="KW-1185">Reference proteome</keyword>
<name>A0ABR3NPL4_9TELE</name>
<sequence length="206" mass="23855">MERCVVMSKQLKETKIKFQQRIQQRQKDLQQLREAVATHKRSAQTALEESERIFTELICSIERSLSEVTQMIRDQEKVVASQAEELIERLEQEIKDLRRRDAELQQLSHTNNHIHFLQSFQSLSAAPGSADVPIVPFSSLSSFDKIRESVLQLKVELEDFCQEEIKKICDRVTCTNIVPKTRNGFLQYAHQFTLDPNTTAPERGRA</sequence>
<dbReference type="EMBL" id="JAYMGO010000003">
    <property type="protein sequence ID" value="KAL1278682.1"/>
    <property type="molecule type" value="Genomic_DNA"/>
</dbReference>
<reference evidence="6 7" key="1">
    <citation type="submission" date="2023-09" db="EMBL/GenBank/DDBJ databases">
        <authorList>
            <person name="Wang M."/>
        </authorList>
    </citation>
    <scope>NUCLEOTIDE SEQUENCE [LARGE SCALE GENOMIC DNA]</scope>
    <source>
        <strain evidence="6">GT-2023</strain>
        <tissue evidence="6">Liver</tissue>
    </source>
</reference>
<evidence type="ECO:0000256" key="2">
    <source>
        <dbReference type="ARBA" id="ARBA00022771"/>
    </source>
</evidence>
<keyword evidence="1" id="KW-0479">Metal-binding</keyword>
<feature type="coiled-coil region" evidence="4">
    <location>
        <begin position="15"/>
        <end position="49"/>
    </location>
</feature>
<feature type="coiled-coil region" evidence="4">
    <location>
        <begin position="73"/>
        <end position="107"/>
    </location>
</feature>
<keyword evidence="4" id="KW-0175">Coiled coil</keyword>
<feature type="domain" description="TRIM8/14/16/25/29/45/65 coiled-coil region" evidence="5">
    <location>
        <begin position="22"/>
        <end position="163"/>
    </location>
</feature>
<proteinExistence type="predicted"/>
<dbReference type="PANTHER" id="PTHR25465:SF5">
    <property type="entry name" value="E3 UBIQUITIN_ISG15 LIGASE TRIM25-RELATED"/>
    <property type="match status" value="1"/>
</dbReference>
<keyword evidence="2" id="KW-0863">Zinc-finger</keyword>
<dbReference type="Proteomes" id="UP001558613">
    <property type="component" value="Unassembled WGS sequence"/>
</dbReference>
<evidence type="ECO:0000313" key="7">
    <source>
        <dbReference type="Proteomes" id="UP001558613"/>
    </source>
</evidence>
<keyword evidence="3" id="KW-0862">Zinc</keyword>